<feature type="transmembrane region" description="Helical" evidence="6">
    <location>
        <begin position="75"/>
        <end position="93"/>
    </location>
</feature>
<gene>
    <name evidence="7" type="ORF">CKO28_24880</name>
</gene>
<dbReference type="PANTHER" id="PTHR30086:SF20">
    <property type="entry name" value="ARGININE EXPORTER PROTEIN ARGO-RELATED"/>
    <property type="match status" value="1"/>
</dbReference>
<comment type="caution">
    <text evidence="7">The sequence shown here is derived from an EMBL/GenBank/DDBJ whole genome shotgun (WGS) entry which is preliminary data.</text>
</comment>
<keyword evidence="4 6" id="KW-1133">Transmembrane helix</keyword>
<comment type="subcellular location">
    <subcellularLocation>
        <location evidence="1">Cell membrane</location>
        <topology evidence="1">Multi-pass membrane protein</topology>
    </subcellularLocation>
</comment>
<feature type="transmembrane region" description="Helical" evidence="6">
    <location>
        <begin position="179"/>
        <end position="197"/>
    </location>
</feature>
<keyword evidence="8" id="KW-1185">Reference proteome</keyword>
<keyword evidence="3 6" id="KW-0812">Transmembrane</keyword>
<dbReference type="PANTHER" id="PTHR30086">
    <property type="entry name" value="ARGININE EXPORTER PROTEIN ARGO"/>
    <property type="match status" value="1"/>
</dbReference>
<evidence type="ECO:0000256" key="6">
    <source>
        <dbReference type="SAM" id="Phobius"/>
    </source>
</evidence>
<organism evidence="7 8">
    <name type="scientific">Rhodovibrio sodomensis</name>
    <dbReference type="NCBI Taxonomy" id="1088"/>
    <lineage>
        <taxon>Bacteria</taxon>
        <taxon>Pseudomonadati</taxon>
        <taxon>Pseudomonadota</taxon>
        <taxon>Alphaproteobacteria</taxon>
        <taxon>Rhodospirillales</taxon>
        <taxon>Rhodovibrionaceae</taxon>
        <taxon>Rhodovibrio</taxon>
    </lineage>
</organism>
<evidence type="ECO:0000256" key="2">
    <source>
        <dbReference type="ARBA" id="ARBA00022475"/>
    </source>
</evidence>
<dbReference type="EMBL" id="NRRL01000160">
    <property type="protein sequence ID" value="MBK1671241.1"/>
    <property type="molecule type" value="Genomic_DNA"/>
</dbReference>
<evidence type="ECO:0008006" key="9">
    <source>
        <dbReference type="Google" id="ProtNLM"/>
    </source>
</evidence>
<feature type="transmembrane region" description="Helical" evidence="6">
    <location>
        <begin position="42"/>
        <end position="63"/>
    </location>
</feature>
<evidence type="ECO:0000313" key="8">
    <source>
        <dbReference type="Proteomes" id="UP001296873"/>
    </source>
</evidence>
<keyword evidence="2" id="KW-1003">Cell membrane</keyword>
<dbReference type="RefSeq" id="WP_200343891.1">
    <property type="nucleotide sequence ID" value="NZ_NRRL01000160.1"/>
</dbReference>
<evidence type="ECO:0000256" key="5">
    <source>
        <dbReference type="ARBA" id="ARBA00023136"/>
    </source>
</evidence>
<keyword evidence="5 6" id="KW-0472">Membrane</keyword>
<accession>A0ABS1DMK4</accession>
<evidence type="ECO:0000256" key="4">
    <source>
        <dbReference type="ARBA" id="ARBA00022989"/>
    </source>
</evidence>
<name>A0ABS1DMK4_9PROT</name>
<proteinExistence type="predicted"/>
<evidence type="ECO:0000313" key="7">
    <source>
        <dbReference type="EMBL" id="MBK1671241.1"/>
    </source>
</evidence>
<sequence>MTAWLLLGMVGYALATSASPGPVNIIAAMSGAQYGVFRSAPYVLGVTAGFVAVLALVGFGLGVVIESRPWLRSTLAVAGGAYLVYLAIGLARADPQQFRTGDVTPPSLGNGLLAQWLNPKAWVVALSAVSLYTTSGAYTLTLVTFCVVFFVVCFGSVLSWVAAGTFAGRLLHEPRRIRAFNRVMALLLIATVIAILGPELMRGVA</sequence>
<dbReference type="Pfam" id="PF01810">
    <property type="entry name" value="LysE"/>
    <property type="match status" value="1"/>
</dbReference>
<dbReference type="InterPro" id="IPR001123">
    <property type="entry name" value="LeuE-type"/>
</dbReference>
<protein>
    <recommendedName>
        <fullName evidence="9">Lysine transporter LysE</fullName>
    </recommendedName>
</protein>
<reference evidence="7 8" key="1">
    <citation type="journal article" date="2020" name="Microorganisms">
        <title>Osmotic Adaptation and Compatible Solute Biosynthesis of Phototrophic Bacteria as Revealed from Genome Analyses.</title>
        <authorList>
            <person name="Imhoff J.F."/>
            <person name="Rahn T."/>
            <person name="Kunzel S."/>
            <person name="Keller A."/>
            <person name="Neulinger S.C."/>
        </authorList>
    </citation>
    <scope>NUCLEOTIDE SEQUENCE [LARGE SCALE GENOMIC DNA]</scope>
    <source>
        <strain evidence="7 8">DSM 9895</strain>
    </source>
</reference>
<feature type="transmembrane region" description="Helical" evidence="6">
    <location>
        <begin position="137"/>
        <end position="167"/>
    </location>
</feature>
<evidence type="ECO:0000256" key="3">
    <source>
        <dbReference type="ARBA" id="ARBA00022692"/>
    </source>
</evidence>
<evidence type="ECO:0000256" key="1">
    <source>
        <dbReference type="ARBA" id="ARBA00004651"/>
    </source>
</evidence>
<dbReference type="Proteomes" id="UP001296873">
    <property type="component" value="Unassembled WGS sequence"/>
</dbReference>